<dbReference type="InterPro" id="IPR001128">
    <property type="entry name" value="Cyt_P450"/>
</dbReference>
<evidence type="ECO:0000256" key="5">
    <source>
        <dbReference type="PIRSR" id="PIRSR602401-1"/>
    </source>
</evidence>
<evidence type="ECO:0000313" key="8">
    <source>
        <dbReference type="EMBL" id="KMM66022.1"/>
    </source>
</evidence>
<keyword evidence="3 6" id="KW-0560">Oxidoreductase</keyword>
<reference evidence="9" key="3">
    <citation type="journal article" date="2010" name="Genome Res.">
        <title>Population genomic sequencing of Coccidioides fungi reveals recent hybridization and transposon control.</title>
        <authorList>
            <person name="Neafsey D.E."/>
            <person name="Barker B.M."/>
            <person name="Sharpton T.J."/>
            <person name="Stajich J.E."/>
            <person name="Park D.J."/>
            <person name="Whiston E."/>
            <person name="Hung C.-Y."/>
            <person name="McMahan C."/>
            <person name="White J."/>
            <person name="Sykes S."/>
            <person name="Heiman D."/>
            <person name="Young S."/>
            <person name="Zeng Q."/>
            <person name="Abouelleil A."/>
            <person name="Aftuck L."/>
            <person name="Bessette D."/>
            <person name="Brown A."/>
            <person name="FitzGerald M."/>
            <person name="Lui A."/>
            <person name="Macdonald J.P."/>
            <person name="Priest M."/>
            <person name="Orbach M.J."/>
            <person name="Galgiani J.N."/>
            <person name="Kirkland T.N."/>
            <person name="Cole G.T."/>
            <person name="Birren B.W."/>
            <person name="Henn M.R."/>
            <person name="Taylor J.W."/>
            <person name="Rounsley S.D."/>
        </authorList>
    </citation>
    <scope>NUCLEOTIDE SEQUENCE [LARGE SCALE GENOMIC DNA]</scope>
    <source>
        <strain evidence="9">RMSCC 3488</strain>
    </source>
</reference>
<dbReference type="InterPro" id="IPR036396">
    <property type="entry name" value="Cyt_P450_sf"/>
</dbReference>
<evidence type="ECO:0000256" key="2">
    <source>
        <dbReference type="ARBA" id="ARBA00022723"/>
    </source>
</evidence>
<comment type="similarity">
    <text evidence="6">Belongs to the cytochrome P450 family.</text>
</comment>
<evidence type="ECO:0000313" key="9">
    <source>
        <dbReference type="Proteomes" id="UP000054567"/>
    </source>
</evidence>
<dbReference type="GO" id="GO:0020037">
    <property type="term" value="F:heme binding"/>
    <property type="evidence" value="ECO:0007669"/>
    <property type="project" value="InterPro"/>
</dbReference>
<keyword evidence="7" id="KW-0812">Transmembrane</keyword>
<reference evidence="8 9" key="1">
    <citation type="submission" date="2007-06" db="EMBL/GenBank/DDBJ databases">
        <title>The Genome Sequence of Coccidioides posadasii RMSCC_3488.</title>
        <authorList>
            <consortium name="Coccidioides Genome Resources Consortium"/>
            <consortium name="The Broad Institute Genome Sequencing Platform"/>
            <person name="Henn M.R."/>
            <person name="Sykes S."/>
            <person name="Young S."/>
            <person name="Jaffe D."/>
            <person name="Berlin A."/>
            <person name="Alvarez P."/>
            <person name="Butler J."/>
            <person name="Gnerre S."/>
            <person name="Grabherr M."/>
            <person name="Mauceli E."/>
            <person name="Brockman W."/>
            <person name="Kodira C."/>
            <person name="Alvarado L."/>
            <person name="Zeng Q."/>
            <person name="Crawford M."/>
            <person name="Antoine C."/>
            <person name="Devon K."/>
            <person name="Galgiani J."/>
            <person name="Orsborn K."/>
            <person name="Lewis M.L."/>
            <person name="Nusbaum C."/>
            <person name="Galagan J."/>
            <person name="Birren B."/>
        </authorList>
    </citation>
    <scope>NUCLEOTIDE SEQUENCE [LARGE SCALE GENOMIC DNA]</scope>
    <source>
        <strain evidence="8 9">RMSCC 3488</strain>
    </source>
</reference>
<keyword evidence="5 6" id="KW-0349">Heme</keyword>
<evidence type="ECO:0000256" key="1">
    <source>
        <dbReference type="ARBA" id="ARBA00001971"/>
    </source>
</evidence>
<dbReference type="InterPro" id="IPR050121">
    <property type="entry name" value="Cytochrome_P450_monoxygenase"/>
</dbReference>
<accession>A0A0J6I3S2</accession>
<dbReference type="GO" id="GO:0005506">
    <property type="term" value="F:iron ion binding"/>
    <property type="evidence" value="ECO:0007669"/>
    <property type="project" value="InterPro"/>
</dbReference>
<dbReference type="PROSITE" id="PS00086">
    <property type="entry name" value="CYTOCHROME_P450"/>
    <property type="match status" value="1"/>
</dbReference>
<dbReference type="PRINTS" id="PR00463">
    <property type="entry name" value="EP450I"/>
</dbReference>
<dbReference type="CDD" id="cd11070">
    <property type="entry name" value="CYP56-like"/>
    <property type="match status" value="1"/>
</dbReference>
<dbReference type="PANTHER" id="PTHR24305">
    <property type="entry name" value="CYTOCHROME P450"/>
    <property type="match status" value="1"/>
</dbReference>
<dbReference type="AlphaFoldDB" id="A0A0J6I3S2"/>
<feature type="transmembrane region" description="Helical" evidence="7">
    <location>
        <begin position="12"/>
        <end position="32"/>
    </location>
</feature>
<evidence type="ECO:0000256" key="4">
    <source>
        <dbReference type="ARBA" id="ARBA00023004"/>
    </source>
</evidence>
<dbReference type="FunFam" id="1.10.630.10:FF:000106">
    <property type="entry name" value="Cytochrome P450-DIT2"/>
    <property type="match status" value="1"/>
</dbReference>
<dbReference type="Pfam" id="PF00067">
    <property type="entry name" value="p450"/>
    <property type="match status" value="1"/>
</dbReference>
<dbReference type="PANTHER" id="PTHR24305:SF223">
    <property type="entry name" value="CYTOCHROME P450-DIT2"/>
    <property type="match status" value="1"/>
</dbReference>
<dbReference type="GO" id="GO:0004497">
    <property type="term" value="F:monooxygenase activity"/>
    <property type="evidence" value="ECO:0007669"/>
    <property type="project" value="UniProtKB-KW"/>
</dbReference>
<dbReference type="InterPro" id="IPR017972">
    <property type="entry name" value="Cyt_P450_CS"/>
</dbReference>
<sequence length="507" mass="57498">MAGLLSSLSSATLVAVAAITVILFLALVYFFIPPASFPRNIPAIPFYYALLPLVKDGDQEALYHTYLEPLFEQHGAAKIFFGGRWNILVQRPSYIAEVFKYEDTYAKSGNQKKIPYSVLAEYTGDNIISSHGENWKLYRSILQPPLQQDQDPGPIWRNSRLLISLLLEEQKTSPHGSVLLPQLLQRFTLANLSEGLLGTSFQTLQQKDAALHKFQMMLKPLIFDPVFLNFPFLDHFNFPSRQRARRLARQFANELCQTVQRGHQHAHTDKSTSNVGCSVIGAFEQGILSEKQFRNNMVSVFLAGHENPQLLLVSMMFLLGEHQEIQERVREEVLSLGEDELPYSVLQSAPFLTSVIYETLRMYPPISQLINRRTTKPVLLGGKIPLPAGTYIGYNAYATNRDKQSWGADADEFKPERWGRTVDEINVTFRKANAKGAFISFHGGRRACLGQKFAMFEARIAMAEILRSLRWKIDPTWPRRMTPAGPLYPRNLRVEVEKIRPTVVAGL</sequence>
<evidence type="ECO:0000256" key="7">
    <source>
        <dbReference type="SAM" id="Phobius"/>
    </source>
</evidence>
<gene>
    <name evidence="8" type="ORF">CPAG_02363</name>
</gene>
<evidence type="ECO:0000256" key="6">
    <source>
        <dbReference type="RuleBase" id="RU000461"/>
    </source>
</evidence>
<keyword evidence="2 5" id="KW-0479">Metal-binding</keyword>
<comment type="cofactor">
    <cofactor evidence="1 5">
        <name>heme</name>
        <dbReference type="ChEBI" id="CHEBI:30413"/>
    </cofactor>
</comment>
<dbReference type="VEuPathDB" id="FungiDB:CPAG_02363"/>
<dbReference type="Proteomes" id="UP000054567">
    <property type="component" value="Unassembled WGS sequence"/>
</dbReference>
<reference evidence="9" key="2">
    <citation type="journal article" date="2009" name="Genome Res.">
        <title>Comparative genomic analyses of the human fungal pathogens Coccidioides and their relatives.</title>
        <authorList>
            <person name="Sharpton T.J."/>
            <person name="Stajich J.E."/>
            <person name="Rounsley S.D."/>
            <person name="Gardner M.J."/>
            <person name="Wortman J.R."/>
            <person name="Jordar V.S."/>
            <person name="Maiti R."/>
            <person name="Kodira C.D."/>
            <person name="Neafsey D.E."/>
            <person name="Zeng Q."/>
            <person name="Hung C.-Y."/>
            <person name="McMahan C."/>
            <person name="Muszewska A."/>
            <person name="Grynberg M."/>
            <person name="Mandel M.A."/>
            <person name="Kellner E.M."/>
            <person name="Barker B.M."/>
            <person name="Galgiani J.N."/>
            <person name="Orbach M.J."/>
            <person name="Kirkland T.N."/>
            <person name="Cole G.T."/>
            <person name="Henn M.R."/>
            <person name="Birren B.W."/>
            <person name="Taylor J.W."/>
        </authorList>
    </citation>
    <scope>NUCLEOTIDE SEQUENCE [LARGE SCALE GENOMIC DNA]</scope>
    <source>
        <strain evidence="9">RMSCC 3488</strain>
    </source>
</reference>
<dbReference type="GO" id="GO:0016705">
    <property type="term" value="F:oxidoreductase activity, acting on paired donors, with incorporation or reduction of molecular oxygen"/>
    <property type="evidence" value="ECO:0007669"/>
    <property type="project" value="InterPro"/>
</dbReference>
<evidence type="ECO:0000256" key="3">
    <source>
        <dbReference type="ARBA" id="ARBA00023002"/>
    </source>
</evidence>
<organism evidence="8 9">
    <name type="scientific">Coccidioides posadasii RMSCC 3488</name>
    <dbReference type="NCBI Taxonomy" id="454284"/>
    <lineage>
        <taxon>Eukaryota</taxon>
        <taxon>Fungi</taxon>
        <taxon>Dikarya</taxon>
        <taxon>Ascomycota</taxon>
        <taxon>Pezizomycotina</taxon>
        <taxon>Eurotiomycetes</taxon>
        <taxon>Eurotiomycetidae</taxon>
        <taxon>Onygenales</taxon>
        <taxon>Onygenaceae</taxon>
        <taxon>Coccidioides</taxon>
    </lineage>
</organism>
<dbReference type="EMBL" id="DS268109">
    <property type="protein sequence ID" value="KMM66022.1"/>
    <property type="molecule type" value="Genomic_DNA"/>
</dbReference>
<name>A0A0J6I3S2_COCPO</name>
<protein>
    <submittedName>
        <fullName evidence="8">Cytochrome P450 71A21</fullName>
    </submittedName>
</protein>
<dbReference type="SUPFAM" id="SSF48264">
    <property type="entry name" value="Cytochrome P450"/>
    <property type="match status" value="1"/>
</dbReference>
<keyword evidence="7" id="KW-1133">Transmembrane helix</keyword>
<keyword evidence="4 5" id="KW-0408">Iron</keyword>
<dbReference type="PRINTS" id="PR00385">
    <property type="entry name" value="P450"/>
</dbReference>
<feature type="binding site" description="axial binding residue" evidence="5">
    <location>
        <position position="448"/>
    </location>
    <ligand>
        <name>heme</name>
        <dbReference type="ChEBI" id="CHEBI:30413"/>
    </ligand>
    <ligandPart>
        <name>Fe</name>
        <dbReference type="ChEBI" id="CHEBI:18248"/>
    </ligandPart>
</feature>
<dbReference type="Gene3D" id="1.10.630.10">
    <property type="entry name" value="Cytochrome P450"/>
    <property type="match status" value="1"/>
</dbReference>
<keyword evidence="7" id="KW-0472">Membrane</keyword>
<keyword evidence="6" id="KW-0503">Monooxygenase</keyword>
<dbReference type="InterPro" id="IPR002401">
    <property type="entry name" value="Cyt_P450_E_grp-I"/>
</dbReference>
<proteinExistence type="inferred from homology"/>